<dbReference type="PANTHER" id="PTHR43675">
    <property type="entry name" value="ARSENITE METHYLTRANSFERASE"/>
    <property type="match status" value="1"/>
</dbReference>
<organism evidence="10 11">
    <name type="scientific">Thermohalobacter berrensis</name>
    <dbReference type="NCBI Taxonomy" id="99594"/>
    <lineage>
        <taxon>Bacteria</taxon>
        <taxon>Bacillati</taxon>
        <taxon>Bacillota</taxon>
        <taxon>Tissierellia</taxon>
        <taxon>Tissierellales</taxon>
        <taxon>Thermohalobacteraceae</taxon>
        <taxon>Thermohalobacter</taxon>
    </lineage>
</organism>
<evidence type="ECO:0000313" key="10">
    <source>
        <dbReference type="EMBL" id="RKD31194.1"/>
    </source>
</evidence>
<dbReference type="Gene3D" id="3.40.50.150">
    <property type="entry name" value="Vaccinia Virus protein VP39"/>
    <property type="match status" value="1"/>
</dbReference>
<dbReference type="NCBIfam" id="NF008823">
    <property type="entry name" value="PRK11873.1"/>
    <property type="match status" value="1"/>
</dbReference>
<dbReference type="InterPro" id="IPR026669">
    <property type="entry name" value="Arsenite_MeTrfase-like"/>
</dbReference>
<dbReference type="CDD" id="cd02440">
    <property type="entry name" value="AdoMet_MTases"/>
    <property type="match status" value="1"/>
</dbReference>
<protein>
    <recommendedName>
        <fullName evidence="5">Arsenite methyltransferase</fullName>
        <ecNumber evidence="4">2.1.1.137</ecNumber>
    </recommendedName>
</protein>
<dbReference type="GO" id="GO:0030791">
    <property type="term" value="F:arsenite methyltransferase activity"/>
    <property type="evidence" value="ECO:0007669"/>
    <property type="project" value="UniProtKB-EC"/>
</dbReference>
<evidence type="ECO:0000256" key="7">
    <source>
        <dbReference type="ARBA" id="ARBA00047943"/>
    </source>
</evidence>
<dbReference type="PANTHER" id="PTHR43675:SF8">
    <property type="entry name" value="ARSENITE METHYLTRANSFERASE"/>
    <property type="match status" value="1"/>
</dbReference>
<dbReference type="RefSeq" id="WP_120169561.1">
    <property type="nucleotide sequence ID" value="NZ_MCIB01000023.1"/>
</dbReference>
<evidence type="ECO:0000313" key="11">
    <source>
        <dbReference type="Proteomes" id="UP000284177"/>
    </source>
</evidence>
<evidence type="ECO:0000256" key="1">
    <source>
        <dbReference type="ARBA" id="ARBA00022679"/>
    </source>
</evidence>
<evidence type="ECO:0000256" key="6">
    <source>
        <dbReference type="ARBA" id="ARBA00047941"/>
    </source>
</evidence>
<dbReference type="Pfam" id="PF13847">
    <property type="entry name" value="Methyltransf_31"/>
    <property type="match status" value="1"/>
</dbReference>
<keyword evidence="2" id="KW-0949">S-adenosyl-L-methionine</keyword>
<dbReference type="EC" id="2.1.1.137" evidence="4"/>
<dbReference type="InterPro" id="IPR025714">
    <property type="entry name" value="Methyltranfer_dom"/>
</dbReference>
<evidence type="ECO:0000256" key="3">
    <source>
        <dbReference type="ARBA" id="ARBA00034487"/>
    </source>
</evidence>
<feature type="domain" description="Methyltransferase" evidence="9">
    <location>
        <begin position="73"/>
        <end position="220"/>
    </location>
</feature>
<comment type="similarity">
    <text evidence="3">Belongs to the methyltransferase superfamily. Arsenite methyltransferase family.</text>
</comment>
<evidence type="ECO:0000256" key="2">
    <source>
        <dbReference type="ARBA" id="ARBA00022691"/>
    </source>
</evidence>
<proteinExistence type="inferred from homology"/>
<evidence type="ECO:0000256" key="8">
    <source>
        <dbReference type="ARBA" id="ARBA00048428"/>
    </source>
</evidence>
<comment type="catalytic activity">
    <reaction evidence="8">
        <text>arsenic triglutathione + 3 [thioredoxin]-dithiol + 3 S-adenosyl-L-methionine = trimethylarsine + 3 [thioredoxin]-disulfide + 3 glutathione + 3 S-adenosyl-L-homocysteine + 3 H(+)</text>
        <dbReference type="Rhea" id="RHEA:69432"/>
        <dbReference type="Rhea" id="RHEA-COMP:10698"/>
        <dbReference type="Rhea" id="RHEA-COMP:10700"/>
        <dbReference type="ChEBI" id="CHEBI:15378"/>
        <dbReference type="ChEBI" id="CHEBI:27130"/>
        <dbReference type="ChEBI" id="CHEBI:29950"/>
        <dbReference type="ChEBI" id="CHEBI:50058"/>
        <dbReference type="ChEBI" id="CHEBI:57856"/>
        <dbReference type="ChEBI" id="CHEBI:57925"/>
        <dbReference type="ChEBI" id="CHEBI:59789"/>
        <dbReference type="ChEBI" id="CHEBI:183640"/>
        <dbReference type="EC" id="2.1.1.137"/>
    </reaction>
</comment>
<accession>A0A419T0V9</accession>
<comment type="catalytic activity">
    <reaction evidence="7">
        <text>arsenic triglutathione + 2 [thioredoxin]-dithiol + 2 S-adenosyl-L-methionine + H2O = dimethylarsinous acid + 2 [thioredoxin]-disulfide + 3 glutathione + 2 S-adenosyl-L-homocysteine + 2 H(+)</text>
        <dbReference type="Rhea" id="RHEA:69464"/>
        <dbReference type="Rhea" id="RHEA-COMP:10698"/>
        <dbReference type="Rhea" id="RHEA-COMP:10700"/>
        <dbReference type="ChEBI" id="CHEBI:15377"/>
        <dbReference type="ChEBI" id="CHEBI:15378"/>
        <dbReference type="ChEBI" id="CHEBI:23808"/>
        <dbReference type="ChEBI" id="CHEBI:29950"/>
        <dbReference type="ChEBI" id="CHEBI:50058"/>
        <dbReference type="ChEBI" id="CHEBI:57856"/>
        <dbReference type="ChEBI" id="CHEBI:57925"/>
        <dbReference type="ChEBI" id="CHEBI:59789"/>
        <dbReference type="ChEBI" id="CHEBI:183640"/>
        <dbReference type="EC" id="2.1.1.137"/>
    </reaction>
</comment>
<dbReference type="Proteomes" id="UP000284177">
    <property type="component" value="Unassembled WGS sequence"/>
</dbReference>
<keyword evidence="11" id="KW-1185">Reference proteome</keyword>
<dbReference type="AlphaFoldDB" id="A0A419T0V9"/>
<dbReference type="OrthoDB" id="9772751at2"/>
<dbReference type="GO" id="GO:0032259">
    <property type="term" value="P:methylation"/>
    <property type="evidence" value="ECO:0007669"/>
    <property type="project" value="UniProtKB-KW"/>
</dbReference>
<keyword evidence="10" id="KW-0489">Methyltransferase</keyword>
<comment type="catalytic activity">
    <reaction evidence="6">
        <text>arsenic triglutathione + [thioredoxin]-dithiol + S-adenosyl-L-methionine + 2 H2O = methylarsonous acid + [thioredoxin]-disulfide + 3 glutathione + S-adenosyl-L-homocysteine + H(+)</text>
        <dbReference type="Rhea" id="RHEA:69460"/>
        <dbReference type="Rhea" id="RHEA-COMP:10698"/>
        <dbReference type="Rhea" id="RHEA-COMP:10700"/>
        <dbReference type="ChEBI" id="CHEBI:15377"/>
        <dbReference type="ChEBI" id="CHEBI:15378"/>
        <dbReference type="ChEBI" id="CHEBI:17826"/>
        <dbReference type="ChEBI" id="CHEBI:29950"/>
        <dbReference type="ChEBI" id="CHEBI:50058"/>
        <dbReference type="ChEBI" id="CHEBI:57856"/>
        <dbReference type="ChEBI" id="CHEBI:57925"/>
        <dbReference type="ChEBI" id="CHEBI:59789"/>
        <dbReference type="ChEBI" id="CHEBI:183640"/>
        <dbReference type="EC" id="2.1.1.137"/>
    </reaction>
</comment>
<evidence type="ECO:0000256" key="4">
    <source>
        <dbReference type="ARBA" id="ARBA00034521"/>
    </source>
</evidence>
<dbReference type="EMBL" id="MCIB01000023">
    <property type="protein sequence ID" value="RKD31194.1"/>
    <property type="molecule type" value="Genomic_DNA"/>
</dbReference>
<comment type="caution">
    <text evidence="10">The sequence shown here is derived from an EMBL/GenBank/DDBJ whole genome shotgun (WGS) entry which is preliminary data.</text>
</comment>
<dbReference type="SUPFAM" id="SSF53335">
    <property type="entry name" value="S-adenosyl-L-methionine-dependent methyltransferases"/>
    <property type="match status" value="1"/>
</dbReference>
<evidence type="ECO:0000259" key="9">
    <source>
        <dbReference type="Pfam" id="PF13847"/>
    </source>
</evidence>
<reference evidence="10 11" key="1">
    <citation type="submission" date="2016-08" db="EMBL/GenBank/DDBJ databases">
        <title>Novel Firmicutes and Novel Genomes.</title>
        <authorList>
            <person name="Poppleton D.I."/>
            <person name="Gribaldo S."/>
        </authorList>
    </citation>
    <scope>NUCLEOTIDE SEQUENCE [LARGE SCALE GENOMIC DNA]</scope>
    <source>
        <strain evidence="10 11">CTT3</strain>
    </source>
</reference>
<sequence>MNSDIKKNVKKYYGSIAKEVLNGSTNGCGCGPSCCSNPMDVTLFYEKETIKDLPKEAVNASLGCANPIIFADIKEGETVLDLGSGGGIDALQVSKQVGLNGKVYGLDMTDEMLQLANKNKEKSGVTNVEFMKGYIEDIPLEDNIIDVIISNCVINLSENKKKAISEAYRVLKNGGRLCIADIVTTKEVPKKLVESVGMWVGCIAGALSISEYKEILKEVGFKNVRIIKAQSYDKRFIKDMAEKFNENINEIFSEEEIELLDNAFASAIIKGVKDE</sequence>
<gene>
    <name evidence="10" type="ORF">BET03_03440</name>
</gene>
<dbReference type="InterPro" id="IPR029063">
    <property type="entry name" value="SAM-dependent_MTases_sf"/>
</dbReference>
<keyword evidence="1 10" id="KW-0808">Transferase</keyword>
<name>A0A419T0V9_9FIRM</name>
<evidence type="ECO:0000256" key="5">
    <source>
        <dbReference type="ARBA" id="ARBA00034545"/>
    </source>
</evidence>